<gene>
    <name evidence="6" type="primary">rplW</name>
    <name evidence="7" type="ORF">METUNv1_02266</name>
</gene>
<comment type="similarity">
    <text evidence="1 6">Belongs to the universal ribosomal protein uL23 family.</text>
</comment>
<dbReference type="GO" id="GO:0006412">
    <property type="term" value="P:translation"/>
    <property type="evidence" value="ECO:0007669"/>
    <property type="project" value="UniProtKB-UniRule"/>
</dbReference>
<dbReference type="Pfam" id="PF00276">
    <property type="entry name" value="Ribosomal_L23"/>
    <property type="match status" value="1"/>
</dbReference>
<dbReference type="GO" id="GO:1990904">
    <property type="term" value="C:ribonucleoprotein complex"/>
    <property type="evidence" value="ECO:0007669"/>
    <property type="project" value="UniProtKB-KW"/>
</dbReference>
<dbReference type="EMBL" id="AFHG01000052">
    <property type="protein sequence ID" value="EGK70881.1"/>
    <property type="molecule type" value="Genomic_DNA"/>
</dbReference>
<dbReference type="NCBIfam" id="NF004359">
    <property type="entry name" value="PRK05738.1-3"/>
    <property type="match status" value="1"/>
</dbReference>
<dbReference type="Gene3D" id="3.30.70.330">
    <property type="match status" value="1"/>
</dbReference>
<evidence type="ECO:0000256" key="4">
    <source>
        <dbReference type="ARBA" id="ARBA00022980"/>
    </source>
</evidence>
<evidence type="ECO:0000256" key="5">
    <source>
        <dbReference type="ARBA" id="ARBA00023274"/>
    </source>
</evidence>
<keyword evidence="3 6" id="KW-0694">RNA-binding</keyword>
<comment type="caution">
    <text evidence="7">The sequence shown here is derived from an EMBL/GenBank/DDBJ whole genome shotgun (WGS) entry which is preliminary data.</text>
</comment>
<comment type="subunit">
    <text evidence="6">Part of the 50S ribosomal subunit. Contacts protein L29, and trigger factor when it is bound to the ribosome.</text>
</comment>
<dbReference type="FunFam" id="3.30.70.330:FF:000001">
    <property type="entry name" value="50S ribosomal protein L23"/>
    <property type="match status" value="1"/>
</dbReference>
<dbReference type="AlphaFoldDB" id="F5RDA0"/>
<name>F5RDA0_METUF</name>
<dbReference type="InterPro" id="IPR013025">
    <property type="entry name" value="Ribosomal_uL23-like"/>
</dbReference>
<dbReference type="STRING" id="1000565.METUNv1_02266"/>
<keyword evidence="5 6" id="KW-0687">Ribonucleoprotein</keyword>
<accession>F5RDA0</accession>
<dbReference type="InterPro" id="IPR012677">
    <property type="entry name" value="Nucleotide-bd_a/b_plait_sf"/>
</dbReference>
<dbReference type="NCBIfam" id="NF004363">
    <property type="entry name" value="PRK05738.2-4"/>
    <property type="match status" value="1"/>
</dbReference>
<keyword evidence="8" id="KW-1185">Reference proteome</keyword>
<keyword evidence="2 6" id="KW-0699">rRNA-binding</keyword>
<evidence type="ECO:0000256" key="6">
    <source>
        <dbReference type="HAMAP-Rule" id="MF_01369"/>
    </source>
</evidence>
<comment type="function">
    <text evidence="6">One of the early assembly proteins it binds 23S rRNA. One of the proteins that surrounds the polypeptide exit tunnel on the outside of the ribosome. Forms the main docking site for trigger factor binding to the ribosome.</text>
</comment>
<dbReference type="SUPFAM" id="SSF54189">
    <property type="entry name" value="Ribosomal proteins S24e, L23 and L15e"/>
    <property type="match status" value="1"/>
</dbReference>
<dbReference type="Proteomes" id="UP000005019">
    <property type="component" value="Unassembled WGS sequence"/>
</dbReference>
<evidence type="ECO:0000256" key="3">
    <source>
        <dbReference type="ARBA" id="ARBA00022884"/>
    </source>
</evidence>
<dbReference type="GO" id="GO:0003735">
    <property type="term" value="F:structural constituent of ribosome"/>
    <property type="evidence" value="ECO:0007669"/>
    <property type="project" value="InterPro"/>
</dbReference>
<evidence type="ECO:0000256" key="1">
    <source>
        <dbReference type="ARBA" id="ARBA00006700"/>
    </source>
</evidence>
<evidence type="ECO:0000313" key="7">
    <source>
        <dbReference type="EMBL" id="EGK70881.1"/>
    </source>
</evidence>
<reference evidence="7 8" key="1">
    <citation type="journal article" date="2011" name="J. Bacteriol.">
        <title>Genome sequence of Methyloversatilis universalis FAM5T, a methylotrophic representative of the order Rhodocyclales.</title>
        <authorList>
            <person name="Kittichotirat W."/>
            <person name="Good N.M."/>
            <person name="Hall R."/>
            <person name="Bringel F."/>
            <person name="Lajus A."/>
            <person name="Medigue C."/>
            <person name="Smalley N.E."/>
            <person name="Beck D."/>
            <person name="Bumgarner R."/>
            <person name="Vuilleumier S."/>
            <person name="Kalyuzhnaya M.G."/>
        </authorList>
    </citation>
    <scope>NUCLEOTIDE SEQUENCE [LARGE SCALE GENOMIC DNA]</scope>
    <source>
        <strain evidence="8">ATCC BAA-1314 / JCM 13912 / FAM5</strain>
    </source>
</reference>
<dbReference type="OrthoDB" id="9793353at2"/>
<dbReference type="PANTHER" id="PTHR11620">
    <property type="entry name" value="60S RIBOSOMAL PROTEIN L23A"/>
    <property type="match status" value="1"/>
</dbReference>
<organism evidence="7 8">
    <name type="scientific">Methyloversatilis universalis (strain ATCC BAA-1314 / DSM 25237 / JCM 13912 / CCUG 52030 / FAM5)</name>
    <dbReference type="NCBI Taxonomy" id="1000565"/>
    <lineage>
        <taxon>Bacteria</taxon>
        <taxon>Pseudomonadati</taxon>
        <taxon>Pseudomonadota</taxon>
        <taxon>Betaproteobacteria</taxon>
        <taxon>Nitrosomonadales</taxon>
        <taxon>Sterolibacteriaceae</taxon>
        <taxon>Methyloversatilis</taxon>
    </lineage>
</organism>
<dbReference type="eggNOG" id="COG0089">
    <property type="taxonomic scope" value="Bacteria"/>
</dbReference>
<sequence length="108" mass="12079">MSNFSQERLMQVLLAPQISEKATFIADRNNQVVFKVAPDATKPEIKAAVELLFSKGDNKVEVLSVQVLNVKGKIKRFGRTFGRRSDWKKAFVRIKPGQDIEFAEGGAV</sequence>
<dbReference type="GO" id="GO:0005840">
    <property type="term" value="C:ribosome"/>
    <property type="evidence" value="ECO:0007669"/>
    <property type="project" value="UniProtKB-KW"/>
</dbReference>
<dbReference type="RefSeq" id="WP_008061714.1">
    <property type="nucleotide sequence ID" value="NZ_AFHG01000052.1"/>
</dbReference>
<evidence type="ECO:0000256" key="2">
    <source>
        <dbReference type="ARBA" id="ARBA00022730"/>
    </source>
</evidence>
<dbReference type="InterPro" id="IPR012678">
    <property type="entry name" value="Ribosomal_uL23/eL15/eS24_sf"/>
</dbReference>
<keyword evidence="4 6" id="KW-0689">Ribosomal protein</keyword>
<proteinExistence type="inferred from homology"/>
<evidence type="ECO:0000313" key="8">
    <source>
        <dbReference type="Proteomes" id="UP000005019"/>
    </source>
</evidence>
<dbReference type="HAMAP" id="MF_01369_B">
    <property type="entry name" value="Ribosomal_uL23_B"/>
    <property type="match status" value="1"/>
</dbReference>
<dbReference type="GO" id="GO:0019843">
    <property type="term" value="F:rRNA binding"/>
    <property type="evidence" value="ECO:0007669"/>
    <property type="project" value="UniProtKB-UniRule"/>
</dbReference>
<protein>
    <recommendedName>
        <fullName evidence="6">Large ribosomal subunit protein uL23</fullName>
    </recommendedName>
</protein>